<dbReference type="SUPFAM" id="SSF53597">
    <property type="entry name" value="Dihydrofolate reductase-like"/>
    <property type="match status" value="1"/>
</dbReference>
<feature type="domain" description="DHFR" evidence="10">
    <location>
        <begin position="2"/>
        <end position="170"/>
    </location>
</feature>
<comment type="function">
    <text evidence="7 8">Key enzyme in folate metabolism. Catalyzes an essential reaction for de novo glycine and purine synthesis, and for DNA precursor synthesis.</text>
</comment>
<dbReference type="InterPro" id="IPR001796">
    <property type="entry name" value="DHFR_dom"/>
</dbReference>
<dbReference type="PIRSF" id="PIRSF000194">
    <property type="entry name" value="DHFR"/>
    <property type="match status" value="1"/>
</dbReference>
<dbReference type="PANTHER" id="PTHR48069:SF3">
    <property type="entry name" value="DIHYDROFOLATE REDUCTASE"/>
    <property type="match status" value="1"/>
</dbReference>
<evidence type="ECO:0000256" key="5">
    <source>
        <dbReference type="ARBA" id="ARBA00022857"/>
    </source>
</evidence>
<keyword evidence="4 8" id="KW-0554">One-carbon metabolism</keyword>
<evidence type="ECO:0000256" key="4">
    <source>
        <dbReference type="ARBA" id="ARBA00022563"/>
    </source>
</evidence>
<dbReference type="Proteomes" id="UP001575181">
    <property type="component" value="Unassembled WGS sequence"/>
</dbReference>
<protein>
    <recommendedName>
        <fullName evidence="3 8">Dihydrofolate reductase</fullName>
        <ecNumber evidence="3 8">1.5.1.3</ecNumber>
    </recommendedName>
</protein>
<dbReference type="InterPro" id="IPR012259">
    <property type="entry name" value="DHFR"/>
</dbReference>
<evidence type="ECO:0000256" key="2">
    <source>
        <dbReference type="ARBA" id="ARBA00009539"/>
    </source>
</evidence>
<accession>A0ABV4TQJ3</accession>
<sequence>MDITLLVAAAENGVIGKDNRMPWHLPADLRYFARQTKGRHLLMGRKTYDSLGPTAEGPNPLPGRRLIVVTREPERLPAHPEVIPVGSVEAGIARAEEAGEAELFVVGGAQIFREAWPRANRLRLTRVHCAPEGDTVLTDPDFTEWSLVESHQSPADEKNPYACTFWVFERPL</sequence>
<name>A0ABV4TQJ3_9GAMM</name>
<evidence type="ECO:0000256" key="3">
    <source>
        <dbReference type="ARBA" id="ARBA00012856"/>
    </source>
</evidence>
<evidence type="ECO:0000259" key="10">
    <source>
        <dbReference type="PROSITE" id="PS51330"/>
    </source>
</evidence>
<dbReference type="PANTHER" id="PTHR48069">
    <property type="entry name" value="DIHYDROFOLATE REDUCTASE"/>
    <property type="match status" value="1"/>
</dbReference>
<evidence type="ECO:0000313" key="11">
    <source>
        <dbReference type="EMBL" id="MFA9459571.1"/>
    </source>
</evidence>
<comment type="caution">
    <text evidence="11">The sequence shown here is derived from an EMBL/GenBank/DDBJ whole genome shotgun (WGS) entry which is preliminary data.</text>
</comment>
<evidence type="ECO:0000256" key="7">
    <source>
        <dbReference type="ARBA" id="ARBA00025067"/>
    </source>
</evidence>
<proteinExistence type="inferred from homology"/>
<dbReference type="Pfam" id="PF00186">
    <property type="entry name" value="DHFR_1"/>
    <property type="match status" value="1"/>
</dbReference>
<dbReference type="Gene3D" id="3.40.430.10">
    <property type="entry name" value="Dihydrofolate Reductase, subunit A"/>
    <property type="match status" value="1"/>
</dbReference>
<dbReference type="CDD" id="cd00209">
    <property type="entry name" value="DHFR"/>
    <property type="match status" value="1"/>
</dbReference>
<keyword evidence="5 8" id="KW-0521">NADP</keyword>
<comment type="similarity">
    <text evidence="2 8 9">Belongs to the dihydrofolate reductase family.</text>
</comment>
<dbReference type="InterPro" id="IPR024072">
    <property type="entry name" value="DHFR-like_dom_sf"/>
</dbReference>
<evidence type="ECO:0000256" key="9">
    <source>
        <dbReference type="RuleBase" id="RU004474"/>
    </source>
</evidence>
<evidence type="ECO:0000256" key="6">
    <source>
        <dbReference type="ARBA" id="ARBA00023002"/>
    </source>
</evidence>
<keyword evidence="12" id="KW-1185">Reference proteome</keyword>
<keyword evidence="6 8" id="KW-0560">Oxidoreductase</keyword>
<comment type="pathway">
    <text evidence="1 8">Cofactor biosynthesis; tetrahydrofolate biosynthesis; 5,6,7,8-tetrahydrofolate from 7,8-dihydrofolate: step 1/1.</text>
</comment>
<dbReference type="EC" id="1.5.1.3" evidence="3 8"/>
<evidence type="ECO:0000256" key="8">
    <source>
        <dbReference type="PIRNR" id="PIRNR000194"/>
    </source>
</evidence>
<dbReference type="PROSITE" id="PS51330">
    <property type="entry name" value="DHFR_2"/>
    <property type="match status" value="1"/>
</dbReference>
<gene>
    <name evidence="11" type="ORF">ACERLL_01855</name>
</gene>
<dbReference type="GO" id="GO:0004146">
    <property type="term" value="F:dihydrofolate reductase activity"/>
    <property type="evidence" value="ECO:0007669"/>
    <property type="project" value="UniProtKB-EC"/>
</dbReference>
<evidence type="ECO:0000313" key="12">
    <source>
        <dbReference type="Proteomes" id="UP001575181"/>
    </source>
</evidence>
<reference evidence="11 12" key="1">
    <citation type="submission" date="2024-08" db="EMBL/GenBank/DDBJ databases">
        <title>Whole-genome sequencing of halo(alkali)philic microorganisms from hypersaline lakes.</title>
        <authorList>
            <person name="Sorokin D.Y."/>
            <person name="Merkel A.Y."/>
            <person name="Messina E."/>
            <person name="Yakimov M."/>
        </authorList>
    </citation>
    <scope>NUCLEOTIDE SEQUENCE [LARGE SCALE GENOMIC DNA]</scope>
    <source>
        <strain evidence="11 12">Cl-TMA</strain>
    </source>
</reference>
<dbReference type="EMBL" id="JBGUAW010000001">
    <property type="protein sequence ID" value="MFA9459571.1"/>
    <property type="molecule type" value="Genomic_DNA"/>
</dbReference>
<dbReference type="PROSITE" id="PS00075">
    <property type="entry name" value="DHFR_1"/>
    <property type="match status" value="1"/>
</dbReference>
<evidence type="ECO:0000256" key="1">
    <source>
        <dbReference type="ARBA" id="ARBA00004903"/>
    </source>
</evidence>
<organism evidence="11 12">
    <name type="scientific">Thiohalorhabdus methylotrophus</name>
    <dbReference type="NCBI Taxonomy" id="3242694"/>
    <lineage>
        <taxon>Bacteria</taxon>
        <taxon>Pseudomonadati</taxon>
        <taxon>Pseudomonadota</taxon>
        <taxon>Gammaproteobacteria</taxon>
        <taxon>Thiohalorhabdales</taxon>
        <taxon>Thiohalorhabdaceae</taxon>
        <taxon>Thiohalorhabdus</taxon>
    </lineage>
</organism>
<dbReference type="PRINTS" id="PR00070">
    <property type="entry name" value="DHFR"/>
</dbReference>
<comment type="catalytic activity">
    <reaction evidence="8">
        <text>(6S)-5,6,7,8-tetrahydrofolate + NADP(+) = 7,8-dihydrofolate + NADPH + H(+)</text>
        <dbReference type="Rhea" id="RHEA:15009"/>
        <dbReference type="ChEBI" id="CHEBI:15378"/>
        <dbReference type="ChEBI" id="CHEBI:57451"/>
        <dbReference type="ChEBI" id="CHEBI:57453"/>
        <dbReference type="ChEBI" id="CHEBI:57783"/>
        <dbReference type="ChEBI" id="CHEBI:58349"/>
        <dbReference type="EC" id="1.5.1.3"/>
    </reaction>
</comment>
<dbReference type="InterPro" id="IPR017925">
    <property type="entry name" value="DHFR_CS"/>
</dbReference>
<dbReference type="RefSeq" id="WP_373654354.1">
    <property type="nucleotide sequence ID" value="NZ_JBGUAW010000001.1"/>
</dbReference>